<feature type="transmembrane region" description="Helical" evidence="6">
    <location>
        <begin position="171"/>
        <end position="191"/>
    </location>
</feature>
<proteinExistence type="predicted"/>
<keyword evidence="3 6" id="KW-0812">Transmembrane</keyword>
<organism evidence="7 8">
    <name type="scientific">Deinococcus koreensis</name>
    <dbReference type="NCBI Taxonomy" id="2054903"/>
    <lineage>
        <taxon>Bacteria</taxon>
        <taxon>Thermotogati</taxon>
        <taxon>Deinococcota</taxon>
        <taxon>Deinococci</taxon>
        <taxon>Deinococcales</taxon>
        <taxon>Deinococcaceae</taxon>
        <taxon>Deinococcus</taxon>
    </lineage>
</organism>
<dbReference type="SUPFAM" id="SSF103473">
    <property type="entry name" value="MFS general substrate transporter"/>
    <property type="match status" value="1"/>
</dbReference>
<dbReference type="EMBL" id="PPPD01000001">
    <property type="protein sequence ID" value="PNY80933.1"/>
    <property type="molecule type" value="Genomic_DNA"/>
</dbReference>
<evidence type="ECO:0000256" key="4">
    <source>
        <dbReference type="ARBA" id="ARBA00022989"/>
    </source>
</evidence>
<dbReference type="OrthoDB" id="66388at2"/>
<feature type="transmembrane region" description="Helical" evidence="6">
    <location>
        <begin position="314"/>
        <end position="334"/>
    </location>
</feature>
<dbReference type="InterPro" id="IPR052983">
    <property type="entry name" value="MFS_Riboflavin_Transporter"/>
</dbReference>
<dbReference type="InterPro" id="IPR036259">
    <property type="entry name" value="MFS_trans_sf"/>
</dbReference>
<evidence type="ECO:0000313" key="7">
    <source>
        <dbReference type="EMBL" id="PNY80933.1"/>
    </source>
</evidence>
<keyword evidence="4 6" id="KW-1133">Transmembrane helix</keyword>
<feature type="transmembrane region" description="Helical" evidence="6">
    <location>
        <begin position="12"/>
        <end position="33"/>
    </location>
</feature>
<feature type="transmembrane region" description="Helical" evidence="6">
    <location>
        <begin position="82"/>
        <end position="101"/>
    </location>
</feature>
<feature type="transmembrane region" description="Helical" evidence="6">
    <location>
        <begin position="225"/>
        <end position="249"/>
    </location>
</feature>
<keyword evidence="2" id="KW-0813">Transport</keyword>
<feature type="transmembrane region" description="Helical" evidence="6">
    <location>
        <begin position="53"/>
        <end position="70"/>
    </location>
</feature>
<dbReference type="AlphaFoldDB" id="A0A2K3UWM0"/>
<dbReference type="Gene3D" id="1.20.1250.20">
    <property type="entry name" value="MFS general substrate transporter like domains"/>
    <property type="match status" value="1"/>
</dbReference>
<evidence type="ECO:0000256" key="6">
    <source>
        <dbReference type="SAM" id="Phobius"/>
    </source>
</evidence>
<accession>A0A2K3UWM0</accession>
<keyword evidence="8" id="KW-1185">Reference proteome</keyword>
<feature type="transmembrane region" description="Helical" evidence="6">
    <location>
        <begin position="141"/>
        <end position="165"/>
    </location>
</feature>
<feature type="transmembrane region" description="Helical" evidence="6">
    <location>
        <begin position="255"/>
        <end position="275"/>
    </location>
</feature>
<reference evidence="7 8" key="1">
    <citation type="submission" date="2018-01" db="EMBL/GenBank/DDBJ databases">
        <title>Deinococcus koreensis sp. nov., a radiation-resistant bacterium isolated from river water.</title>
        <authorList>
            <person name="Choi A."/>
        </authorList>
    </citation>
    <scope>NUCLEOTIDE SEQUENCE [LARGE SCALE GENOMIC DNA]</scope>
    <source>
        <strain evidence="7 8">SJW1-2</strain>
    </source>
</reference>
<evidence type="ECO:0000256" key="2">
    <source>
        <dbReference type="ARBA" id="ARBA00022448"/>
    </source>
</evidence>
<protein>
    <submittedName>
        <fullName evidence="7">MFS transporter</fullName>
    </submittedName>
</protein>
<comment type="subcellular location">
    <subcellularLocation>
        <location evidence="1">Membrane</location>
        <topology evidence="1">Multi-pass membrane protein</topology>
    </subcellularLocation>
</comment>
<sequence length="412" mass="42077">MLRRHPERLRQHGAAVWALAGLSTVGYGALYYAQPLLALATEQERGWTRLHTSSAFTGALLVTALAAPLVGRRLDRRGGRSLLGGGALLGALALAALTMHLPFGLFLAAWALAGLAMALSFYEATFTVLRQALPPERRSAATLTVTLVAGLASTVFVPLTMWLLGRVGLDGALLGLSGLLALAGMACWLALPAGAPLRPGSPPPSPPPVQDAAALHAPGATFQRLALAFTAARIASVGVGLQLVPALLAAGHAPALAAALTGLMGLAALPGRLLFLPLLRRLGSGPLTAALLLAMAGAAALLGSQPSGPDTAPWAPAALGILVFGMANGALTLARAELLAQHFPPEQFGTVNGRLARPVNLAQAFTPLGMGALFSLSGDYHAPLLLCAGLAGWAAWTLRPVRRPTLATAPAE</sequence>
<keyword evidence="5 6" id="KW-0472">Membrane</keyword>
<evidence type="ECO:0000256" key="3">
    <source>
        <dbReference type="ARBA" id="ARBA00022692"/>
    </source>
</evidence>
<name>A0A2K3UWM0_9DEIO</name>
<feature type="transmembrane region" description="Helical" evidence="6">
    <location>
        <begin position="282"/>
        <end position="302"/>
    </location>
</feature>
<feature type="transmembrane region" description="Helical" evidence="6">
    <location>
        <begin position="107"/>
        <end position="129"/>
    </location>
</feature>
<dbReference type="RefSeq" id="WP_103311308.1">
    <property type="nucleotide sequence ID" value="NZ_PPPD01000001.1"/>
</dbReference>
<dbReference type="InterPro" id="IPR011701">
    <property type="entry name" value="MFS"/>
</dbReference>
<dbReference type="GO" id="GO:0022857">
    <property type="term" value="F:transmembrane transporter activity"/>
    <property type="evidence" value="ECO:0007669"/>
    <property type="project" value="InterPro"/>
</dbReference>
<dbReference type="Proteomes" id="UP000236379">
    <property type="component" value="Unassembled WGS sequence"/>
</dbReference>
<dbReference type="PANTHER" id="PTHR43385">
    <property type="entry name" value="RIBOFLAVIN TRANSPORTER RIBJ"/>
    <property type="match status" value="1"/>
</dbReference>
<dbReference type="PANTHER" id="PTHR43385:SF1">
    <property type="entry name" value="RIBOFLAVIN TRANSPORTER RIBJ"/>
    <property type="match status" value="1"/>
</dbReference>
<evidence type="ECO:0000256" key="1">
    <source>
        <dbReference type="ARBA" id="ARBA00004141"/>
    </source>
</evidence>
<gene>
    <name evidence="7" type="ORF">CVO96_05705</name>
</gene>
<comment type="caution">
    <text evidence="7">The sequence shown here is derived from an EMBL/GenBank/DDBJ whole genome shotgun (WGS) entry which is preliminary data.</text>
</comment>
<evidence type="ECO:0000256" key="5">
    <source>
        <dbReference type="ARBA" id="ARBA00023136"/>
    </source>
</evidence>
<evidence type="ECO:0000313" key="8">
    <source>
        <dbReference type="Proteomes" id="UP000236379"/>
    </source>
</evidence>
<dbReference type="Pfam" id="PF07690">
    <property type="entry name" value="MFS_1"/>
    <property type="match status" value="1"/>
</dbReference>
<dbReference type="GO" id="GO:0016020">
    <property type="term" value="C:membrane"/>
    <property type="evidence" value="ECO:0007669"/>
    <property type="project" value="UniProtKB-SubCell"/>
</dbReference>